<dbReference type="InterPro" id="IPR013094">
    <property type="entry name" value="AB_hydrolase_3"/>
</dbReference>
<dbReference type="InterPro" id="IPR029058">
    <property type="entry name" value="AB_hydrolase_fold"/>
</dbReference>
<dbReference type="EMBL" id="CAJZAH010000009">
    <property type="protein sequence ID" value="CAG9183342.1"/>
    <property type="molecule type" value="Genomic_DNA"/>
</dbReference>
<dbReference type="PROSITE" id="PS01173">
    <property type="entry name" value="LIPASE_GDXG_HIS"/>
    <property type="match status" value="1"/>
</dbReference>
<dbReference type="InterPro" id="IPR050300">
    <property type="entry name" value="GDXG_lipolytic_enzyme"/>
</dbReference>
<dbReference type="InterPro" id="IPR002168">
    <property type="entry name" value="Lipase_GDXG_HIS_AS"/>
</dbReference>
<sequence length="345" mass="36810">MEPVGLPNAGDGRLHCRIVVYILPAPPMAIDPQLLAYYRQLGERYAGLPVPVDAPGRRERFRDIAAASVVPDPDGIEVADMHIPLEGRTLAARLFRPAGVPAPRLLVYFHGGGWVVGSHDTHHTVASLLAADTGCAVASVDYRLAPEHPYPAPADDARDALLWLAEQRVRLGLDGAFLAVAGDSAGGHLAAQAAACVNDGVVPGLVKAQFLIYPVTAPVLSSESYRAFADGPGLTREEMAWYWAQFIGPEHLAQGAAIDDTRIHLMAAAPAHTPPATLVVVAANDVLRDDGLAYADHLVRHGAAVITIEASGMTHGFARLQPDAPRAREWMRRAAQSFRGLLDDI</sequence>
<organism evidence="5 6">
    <name type="scientific">Cupriavidus respiraculi</name>
    <dbReference type="NCBI Taxonomy" id="195930"/>
    <lineage>
        <taxon>Bacteria</taxon>
        <taxon>Pseudomonadati</taxon>
        <taxon>Pseudomonadota</taxon>
        <taxon>Betaproteobacteria</taxon>
        <taxon>Burkholderiales</taxon>
        <taxon>Burkholderiaceae</taxon>
        <taxon>Cupriavidus</taxon>
    </lineage>
</organism>
<dbReference type="EC" id="3.1.1.-" evidence="5"/>
<dbReference type="GO" id="GO:0016787">
    <property type="term" value="F:hydrolase activity"/>
    <property type="evidence" value="ECO:0007669"/>
    <property type="project" value="UniProtKB-KW"/>
</dbReference>
<dbReference type="SUPFAM" id="SSF53474">
    <property type="entry name" value="alpha/beta-Hydrolases"/>
    <property type="match status" value="1"/>
</dbReference>
<evidence type="ECO:0000313" key="5">
    <source>
        <dbReference type="EMBL" id="CAG9183342.1"/>
    </source>
</evidence>
<dbReference type="Gene3D" id="3.40.50.1820">
    <property type="entry name" value="alpha/beta hydrolase"/>
    <property type="match status" value="1"/>
</dbReference>
<evidence type="ECO:0000259" key="4">
    <source>
        <dbReference type="Pfam" id="PF07859"/>
    </source>
</evidence>
<dbReference type="PANTHER" id="PTHR48081">
    <property type="entry name" value="AB HYDROLASE SUPERFAMILY PROTEIN C4A8.06C"/>
    <property type="match status" value="1"/>
</dbReference>
<evidence type="ECO:0000256" key="2">
    <source>
        <dbReference type="ARBA" id="ARBA00022801"/>
    </source>
</evidence>
<keyword evidence="6" id="KW-1185">Reference proteome</keyword>
<dbReference type="Proteomes" id="UP000721236">
    <property type="component" value="Unassembled WGS sequence"/>
</dbReference>
<proteinExistence type="inferred from homology"/>
<evidence type="ECO:0000256" key="1">
    <source>
        <dbReference type="ARBA" id="ARBA00010515"/>
    </source>
</evidence>
<dbReference type="PANTHER" id="PTHR48081:SF8">
    <property type="entry name" value="ALPHA_BETA HYDROLASE FOLD-3 DOMAIN-CONTAINING PROTEIN-RELATED"/>
    <property type="match status" value="1"/>
</dbReference>
<evidence type="ECO:0000313" key="6">
    <source>
        <dbReference type="Proteomes" id="UP000721236"/>
    </source>
</evidence>
<feature type="active site" evidence="3">
    <location>
        <position position="184"/>
    </location>
</feature>
<gene>
    <name evidence="5" type="primary">aes_3</name>
    <name evidence="5" type="ORF">LMG21510_04797</name>
</gene>
<evidence type="ECO:0000256" key="3">
    <source>
        <dbReference type="PROSITE-ProRule" id="PRU10038"/>
    </source>
</evidence>
<reference evidence="5 6" key="1">
    <citation type="submission" date="2021-08" db="EMBL/GenBank/DDBJ databases">
        <authorList>
            <person name="Peeters C."/>
        </authorList>
    </citation>
    <scope>NUCLEOTIDE SEQUENCE [LARGE SCALE GENOMIC DNA]</scope>
    <source>
        <strain evidence="5 6">LMG 21510</strain>
    </source>
</reference>
<protein>
    <submittedName>
        <fullName evidence="5">Acetyl esterase</fullName>
        <ecNumber evidence="5">3.1.1.-</ecNumber>
    </submittedName>
</protein>
<comment type="caution">
    <text evidence="5">The sequence shown here is derived from an EMBL/GenBank/DDBJ whole genome shotgun (WGS) entry which is preliminary data.</text>
</comment>
<keyword evidence="2 5" id="KW-0378">Hydrolase</keyword>
<dbReference type="InterPro" id="IPR033140">
    <property type="entry name" value="Lipase_GDXG_put_SER_AS"/>
</dbReference>
<dbReference type="Pfam" id="PF07859">
    <property type="entry name" value="Abhydrolase_3"/>
    <property type="match status" value="1"/>
</dbReference>
<dbReference type="PROSITE" id="PS01174">
    <property type="entry name" value="LIPASE_GDXG_SER"/>
    <property type="match status" value="1"/>
</dbReference>
<feature type="domain" description="Alpha/beta hydrolase fold-3" evidence="4">
    <location>
        <begin position="106"/>
        <end position="318"/>
    </location>
</feature>
<accession>A0ABM8XSQ3</accession>
<name>A0ABM8XSQ3_9BURK</name>
<comment type="similarity">
    <text evidence="1">Belongs to the 'GDXG' lipolytic enzyme family.</text>
</comment>